<comment type="caution">
    <text evidence="2">The sequence shown here is derived from an EMBL/GenBank/DDBJ whole genome shotgun (WGS) entry which is preliminary data.</text>
</comment>
<dbReference type="AlphaFoldDB" id="A0AA36H8H4"/>
<feature type="signal peptide" evidence="1">
    <location>
        <begin position="1"/>
        <end position="20"/>
    </location>
</feature>
<evidence type="ECO:0000313" key="2">
    <source>
        <dbReference type="EMBL" id="CAJ0605715.1"/>
    </source>
</evidence>
<evidence type="ECO:0000313" key="3">
    <source>
        <dbReference type="Proteomes" id="UP001176961"/>
    </source>
</evidence>
<keyword evidence="1" id="KW-0732">Signal</keyword>
<feature type="chain" id="PRO_5041364396" evidence="1">
    <location>
        <begin position="21"/>
        <end position="93"/>
    </location>
</feature>
<evidence type="ECO:0000256" key="1">
    <source>
        <dbReference type="SAM" id="SignalP"/>
    </source>
</evidence>
<gene>
    <name evidence="2" type="ORF">CYNAS_LOCUS17698</name>
</gene>
<name>A0AA36H8H4_CYLNA</name>
<keyword evidence="3" id="KW-1185">Reference proteome</keyword>
<proteinExistence type="predicted"/>
<dbReference type="Proteomes" id="UP001176961">
    <property type="component" value="Unassembled WGS sequence"/>
</dbReference>
<dbReference type="EMBL" id="CATQJL010000316">
    <property type="protein sequence ID" value="CAJ0605715.1"/>
    <property type="molecule type" value="Genomic_DNA"/>
</dbReference>
<reference evidence="2" key="1">
    <citation type="submission" date="2023-07" db="EMBL/GenBank/DDBJ databases">
        <authorList>
            <consortium name="CYATHOMIX"/>
        </authorList>
    </citation>
    <scope>NUCLEOTIDE SEQUENCE</scope>
    <source>
        <strain evidence="2">N/A</strain>
    </source>
</reference>
<accession>A0AA36H8H4</accession>
<protein>
    <submittedName>
        <fullName evidence="2">Uncharacterized protein</fullName>
    </submittedName>
</protein>
<organism evidence="2 3">
    <name type="scientific">Cylicocyclus nassatus</name>
    <name type="common">Nematode worm</name>
    <dbReference type="NCBI Taxonomy" id="53992"/>
    <lineage>
        <taxon>Eukaryota</taxon>
        <taxon>Metazoa</taxon>
        <taxon>Ecdysozoa</taxon>
        <taxon>Nematoda</taxon>
        <taxon>Chromadorea</taxon>
        <taxon>Rhabditida</taxon>
        <taxon>Rhabditina</taxon>
        <taxon>Rhabditomorpha</taxon>
        <taxon>Strongyloidea</taxon>
        <taxon>Strongylidae</taxon>
        <taxon>Cylicocyclus</taxon>
    </lineage>
</organism>
<sequence>MQALLLRSLLLFMIATIVFPAFYTVTTTPVVYPKVYPYSNFYDDLEEDRPIHRERRQFGWGGPWGYGGGPWGFRRPWGWGPRPWGFGGPFGWG</sequence>